<sequence>MTRKHLHLIAELAVNLALPWLAYTLAEPRWGELGGLIASAIPPLLWSLGELLRHRRMDALSVLVLVGIAMSLVGLAMGGDGRILLVRESLASGAIGVVFLLSLFLEKPLIFYLARATMARERDDAHDVIAEWWATPGARRAVWVMTAVWGAGLTAEAALRTWLAWTWTPSRFLAVAPFIGYGLVALLMLWTIWYRRLLSRAPVGQFGVETLQLSPDKPVER</sequence>
<evidence type="ECO:0000313" key="2">
    <source>
        <dbReference type="EMBL" id="MBB4013056.1"/>
    </source>
</evidence>
<gene>
    <name evidence="2" type="ORF">GGR36_002364</name>
</gene>
<accession>A0A840BQF1</accession>
<dbReference type="Proteomes" id="UP000561045">
    <property type="component" value="Unassembled WGS sequence"/>
</dbReference>
<name>A0A840BQF1_9RHOO</name>
<evidence type="ECO:0000313" key="3">
    <source>
        <dbReference type="Proteomes" id="UP000561045"/>
    </source>
</evidence>
<feature type="transmembrane region" description="Helical" evidence="1">
    <location>
        <begin position="59"/>
        <end position="78"/>
    </location>
</feature>
<evidence type="ECO:0000256" key="1">
    <source>
        <dbReference type="SAM" id="Phobius"/>
    </source>
</evidence>
<keyword evidence="1" id="KW-1133">Transmembrane helix</keyword>
<dbReference type="RefSeq" id="WP_221229529.1">
    <property type="nucleotide sequence ID" value="NZ_BAABLE010000011.1"/>
</dbReference>
<feature type="transmembrane region" description="Helical" evidence="1">
    <location>
        <begin position="7"/>
        <end position="26"/>
    </location>
</feature>
<reference evidence="2 3" key="1">
    <citation type="submission" date="2020-08" db="EMBL/GenBank/DDBJ databases">
        <title>Genomic Encyclopedia of Type Strains, Phase IV (KMG-IV): sequencing the most valuable type-strain genomes for metagenomic binning, comparative biology and taxonomic classification.</title>
        <authorList>
            <person name="Goeker M."/>
        </authorList>
    </citation>
    <scope>NUCLEOTIDE SEQUENCE [LARGE SCALE GENOMIC DNA]</scope>
    <source>
        <strain evidence="2 3">DSM 106739</strain>
    </source>
</reference>
<dbReference type="EMBL" id="JACIET010000001">
    <property type="protein sequence ID" value="MBB4013056.1"/>
    <property type="molecule type" value="Genomic_DNA"/>
</dbReference>
<feature type="transmembrane region" description="Helical" evidence="1">
    <location>
        <begin position="90"/>
        <end position="114"/>
    </location>
</feature>
<keyword evidence="1" id="KW-0472">Membrane</keyword>
<comment type="caution">
    <text evidence="2">The sequence shown here is derived from an EMBL/GenBank/DDBJ whole genome shotgun (WGS) entry which is preliminary data.</text>
</comment>
<dbReference type="NCBIfam" id="NF041646">
    <property type="entry name" value="VC0807_fam"/>
    <property type="match status" value="1"/>
</dbReference>
<keyword evidence="3" id="KW-1185">Reference proteome</keyword>
<dbReference type="AlphaFoldDB" id="A0A840BQF1"/>
<organism evidence="2 3">
    <name type="scientific">Niveibacterium umoris</name>
    <dbReference type="NCBI Taxonomy" id="1193620"/>
    <lineage>
        <taxon>Bacteria</taxon>
        <taxon>Pseudomonadati</taxon>
        <taxon>Pseudomonadota</taxon>
        <taxon>Betaproteobacteria</taxon>
        <taxon>Rhodocyclales</taxon>
        <taxon>Rhodocyclaceae</taxon>
        <taxon>Niveibacterium</taxon>
    </lineage>
</organism>
<feature type="transmembrane region" description="Helical" evidence="1">
    <location>
        <begin position="171"/>
        <end position="193"/>
    </location>
</feature>
<keyword evidence="1" id="KW-0812">Transmembrane</keyword>
<proteinExistence type="predicted"/>
<feature type="transmembrane region" description="Helical" evidence="1">
    <location>
        <begin position="142"/>
        <end position="165"/>
    </location>
</feature>
<feature type="transmembrane region" description="Helical" evidence="1">
    <location>
        <begin position="32"/>
        <end position="52"/>
    </location>
</feature>
<protein>
    <submittedName>
        <fullName evidence="2">Putative membrane channel-forming protein YqfA (Hemolysin III family)</fullName>
    </submittedName>
</protein>